<accession>A0ABY1Q094</accession>
<evidence type="ECO:0000313" key="3">
    <source>
        <dbReference type="Proteomes" id="UP001158049"/>
    </source>
</evidence>
<gene>
    <name evidence="2" type="ORF">SAMN06295970_104129</name>
</gene>
<protein>
    <submittedName>
        <fullName evidence="2">Uncharacterized protein</fullName>
    </submittedName>
</protein>
<comment type="caution">
    <text evidence="2">The sequence shown here is derived from an EMBL/GenBank/DDBJ whole genome shotgun (WGS) entry which is preliminary data.</text>
</comment>
<feature type="compositionally biased region" description="Polar residues" evidence="1">
    <location>
        <begin position="1"/>
        <end position="18"/>
    </location>
</feature>
<evidence type="ECO:0000256" key="1">
    <source>
        <dbReference type="SAM" id="MobiDB-lite"/>
    </source>
</evidence>
<evidence type="ECO:0000313" key="2">
    <source>
        <dbReference type="EMBL" id="SMP55106.1"/>
    </source>
</evidence>
<feature type="region of interest" description="Disordered" evidence="1">
    <location>
        <begin position="64"/>
        <end position="153"/>
    </location>
</feature>
<feature type="region of interest" description="Disordered" evidence="1">
    <location>
        <begin position="1"/>
        <end position="34"/>
    </location>
</feature>
<sequence length="195" mass="20406">MARCRQQASGAQGRSFQRGNAAGGSREPDADLSPVCDAGVSGCTTPCHVARRRAALPVSTRPAVHLPAGPVASGGRKEGMPLAGTDERWTRSASPRAGKAFAYPDSWFDGGTAARRPGGSPRACAQPAGHSRNGLDAPGLNPGATHRRSAAVRQRGFTSRRYALPCPLHAYACRPAWRAPRCSSCPSSRSPVRLP</sequence>
<proteinExistence type="predicted"/>
<reference evidence="2 3" key="1">
    <citation type="submission" date="2017-05" db="EMBL/GenBank/DDBJ databases">
        <authorList>
            <person name="Varghese N."/>
            <person name="Submissions S."/>
        </authorList>
    </citation>
    <scope>NUCLEOTIDE SEQUENCE [LARGE SCALE GENOMIC DNA]</scope>
    <source>
        <strain evidence="2 3">DSM 26001</strain>
    </source>
</reference>
<name>A0ABY1Q094_9BURK</name>
<dbReference type="EMBL" id="FXUL01000004">
    <property type="protein sequence ID" value="SMP55106.1"/>
    <property type="molecule type" value="Genomic_DNA"/>
</dbReference>
<dbReference type="Proteomes" id="UP001158049">
    <property type="component" value="Unassembled WGS sequence"/>
</dbReference>
<organism evidence="2 3">
    <name type="scientific">Noviherbaspirillum suwonense</name>
    <dbReference type="NCBI Taxonomy" id="1224511"/>
    <lineage>
        <taxon>Bacteria</taxon>
        <taxon>Pseudomonadati</taxon>
        <taxon>Pseudomonadota</taxon>
        <taxon>Betaproteobacteria</taxon>
        <taxon>Burkholderiales</taxon>
        <taxon>Oxalobacteraceae</taxon>
        <taxon>Noviherbaspirillum</taxon>
    </lineage>
</organism>
<feature type="compositionally biased region" description="Basic and acidic residues" evidence="1">
    <location>
        <begin position="75"/>
        <end position="90"/>
    </location>
</feature>
<keyword evidence="3" id="KW-1185">Reference proteome</keyword>